<evidence type="ECO:0000313" key="3">
    <source>
        <dbReference type="Proteomes" id="UP000248764"/>
    </source>
</evidence>
<comment type="caution">
    <text evidence="2">The sequence shown here is derived from an EMBL/GenBank/DDBJ whole genome shotgun (WGS) entry which is preliminary data.</text>
</comment>
<reference evidence="2 3" key="1">
    <citation type="submission" date="2018-01" db="EMBL/GenBank/DDBJ databases">
        <title>Draft genome sequence of Jiangella sp. GTF31.</title>
        <authorList>
            <person name="Sahin N."/>
            <person name="Ay H."/>
            <person name="Saygin H."/>
        </authorList>
    </citation>
    <scope>NUCLEOTIDE SEQUENCE [LARGE SCALE GENOMIC DNA]</scope>
    <source>
        <strain evidence="2 3">GTF31</strain>
    </source>
</reference>
<organism evidence="2 3">
    <name type="scientific">Jiangella anatolica</name>
    <dbReference type="NCBI Taxonomy" id="2670374"/>
    <lineage>
        <taxon>Bacteria</taxon>
        <taxon>Bacillati</taxon>
        <taxon>Actinomycetota</taxon>
        <taxon>Actinomycetes</taxon>
        <taxon>Jiangellales</taxon>
        <taxon>Jiangellaceae</taxon>
        <taxon>Jiangella</taxon>
    </lineage>
</organism>
<dbReference type="AlphaFoldDB" id="A0A2W2BSN2"/>
<sequence>MRRIRGALGALGAVAALSAGLTVTAPAAAGEPTRVDDEVTFAYLEAADGDRGLDISLARSATAGTEARARLWGGPEGEHLAQGSGTSEWTGSTFRATVELVVDDGAPGGTVTVAGTYTLAGDPQQDVQKFNDGNVRVHMEHTTTALAIDDVTVALDGVPWELQFADGYHELGELFVTNPATYVGHEEFVAFGEPKAENATDFFVEGTLDDLGVTFAYADAPIHAAGAIDLTGGSWTGTLRMMDESGETVGEATGTATLTPNGRPTRLVDDTHGGFERWTVTPYLLTLTVEGPIAPVRVTVEVADVRYALHTSPLGG</sequence>
<feature type="signal peptide" evidence="1">
    <location>
        <begin position="1"/>
        <end position="29"/>
    </location>
</feature>
<evidence type="ECO:0000313" key="2">
    <source>
        <dbReference type="EMBL" id="PZF83454.1"/>
    </source>
</evidence>
<evidence type="ECO:0000256" key="1">
    <source>
        <dbReference type="SAM" id="SignalP"/>
    </source>
</evidence>
<keyword evidence="1" id="KW-0732">Signal</keyword>
<dbReference type="EMBL" id="POTW01000025">
    <property type="protein sequence ID" value="PZF83454.1"/>
    <property type="molecule type" value="Genomic_DNA"/>
</dbReference>
<gene>
    <name evidence="2" type="ORF">C1I92_12720</name>
</gene>
<name>A0A2W2BSN2_9ACTN</name>
<dbReference type="Proteomes" id="UP000248764">
    <property type="component" value="Unassembled WGS sequence"/>
</dbReference>
<feature type="chain" id="PRO_5039421581" evidence="1">
    <location>
        <begin position="30"/>
        <end position="316"/>
    </location>
</feature>
<keyword evidence="3" id="KW-1185">Reference proteome</keyword>
<accession>A0A2W2BSN2</accession>
<dbReference type="RefSeq" id="WP_111255024.1">
    <property type="nucleotide sequence ID" value="NZ_POTW01000025.1"/>
</dbReference>
<proteinExistence type="predicted"/>
<protein>
    <submittedName>
        <fullName evidence="2">Uncharacterized protein</fullName>
    </submittedName>
</protein>